<dbReference type="AlphaFoldDB" id="A0A0R1W9U5"/>
<dbReference type="PANTHER" id="PTHR37299:SF3">
    <property type="entry name" value="STAGE 0 SPORULATION PROTEIN A HOMOLOG"/>
    <property type="match status" value="1"/>
</dbReference>
<keyword evidence="5" id="KW-0597">Phosphoprotein</keyword>
<dbReference type="GO" id="GO:0000156">
    <property type="term" value="F:phosphorelay response regulator activity"/>
    <property type="evidence" value="ECO:0007669"/>
    <property type="project" value="InterPro"/>
</dbReference>
<dbReference type="PROSITE" id="PS50110">
    <property type="entry name" value="RESPONSE_REGULATORY"/>
    <property type="match status" value="1"/>
</dbReference>
<keyword evidence="3" id="KW-0010">Activator</keyword>
<organism evidence="8 9">
    <name type="scientific">Companilactobacillus nantensis DSM 16982</name>
    <dbReference type="NCBI Taxonomy" id="1423774"/>
    <lineage>
        <taxon>Bacteria</taxon>
        <taxon>Bacillati</taxon>
        <taxon>Bacillota</taxon>
        <taxon>Bacilli</taxon>
        <taxon>Lactobacillales</taxon>
        <taxon>Lactobacillaceae</taxon>
        <taxon>Companilactobacillus</taxon>
    </lineage>
</organism>
<dbReference type="Pfam" id="PF00072">
    <property type="entry name" value="Response_reg"/>
    <property type="match status" value="1"/>
</dbReference>
<evidence type="ECO:0000256" key="3">
    <source>
        <dbReference type="ARBA" id="ARBA00023159"/>
    </source>
</evidence>
<dbReference type="InterPro" id="IPR007492">
    <property type="entry name" value="LytTR_DNA-bd_dom"/>
</dbReference>
<dbReference type="PROSITE" id="PS50930">
    <property type="entry name" value="HTH_LYTTR"/>
    <property type="match status" value="1"/>
</dbReference>
<protein>
    <submittedName>
        <fullName evidence="8">Response regulator</fullName>
    </submittedName>
</protein>
<evidence type="ECO:0000313" key="9">
    <source>
        <dbReference type="Proteomes" id="UP000051302"/>
    </source>
</evidence>
<sequence>MFPIYLLEDDNSQREYYKSIVENTIMINDYSMEVTEANGTESFFDIFKKSQYGLFFLDMEMDGDTKAGLKIADFVRKNIPNAKIVFITTHEELSFLTLERKISPLDYILKDSSSENVKKKIIEDINLTQKYYEDDIYHKVVTFGYKIGSKYFSVPMKEVIILYTDKSFPGQVSLDADNRHVSFPGNLNALEKRYDNLLRVDKSSLVNKDRIDNYDKLQRILHLDANIDCNVSLRKSAIVTKFMAKKSE</sequence>
<comment type="function">
    <text evidence="4">Required for high-level post-exponential phase expression of a series of secreted proteins.</text>
</comment>
<comment type="caution">
    <text evidence="8">The sequence shown here is derived from an EMBL/GenBank/DDBJ whole genome shotgun (WGS) entry which is preliminary data.</text>
</comment>
<gene>
    <name evidence="8" type="ORF">FD31_GL001798</name>
</gene>
<evidence type="ECO:0000259" key="6">
    <source>
        <dbReference type="PROSITE" id="PS50110"/>
    </source>
</evidence>
<feature type="domain" description="Response regulatory" evidence="6">
    <location>
        <begin position="3"/>
        <end position="125"/>
    </location>
</feature>
<dbReference type="CDD" id="cd17533">
    <property type="entry name" value="REC_LytTR_AgrA-like"/>
    <property type="match status" value="1"/>
</dbReference>
<feature type="modified residue" description="4-aspartylphosphate" evidence="5">
    <location>
        <position position="58"/>
    </location>
</feature>
<dbReference type="Gene3D" id="2.40.50.1020">
    <property type="entry name" value="LytTr DNA-binding domain"/>
    <property type="match status" value="1"/>
</dbReference>
<keyword evidence="2" id="KW-0902">Two-component regulatory system</keyword>
<evidence type="ECO:0000256" key="5">
    <source>
        <dbReference type="PROSITE-ProRule" id="PRU00169"/>
    </source>
</evidence>
<dbReference type="InterPro" id="IPR011006">
    <property type="entry name" value="CheY-like_superfamily"/>
</dbReference>
<evidence type="ECO:0000256" key="1">
    <source>
        <dbReference type="ARBA" id="ARBA00022490"/>
    </source>
</evidence>
<dbReference type="STRING" id="1423774.FD31_GL001798"/>
<name>A0A0R1W9U5_9LACO</name>
<dbReference type="GO" id="GO:0003677">
    <property type="term" value="F:DNA binding"/>
    <property type="evidence" value="ECO:0007669"/>
    <property type="project" value="InterPro"/>
</dbReference>
<dbReference type="SUPFAM" id="SSF52172">
    <property type="entry name" value="CheY-like"/>
    <property type="match status" value="1"/>
</dbReference>
<dbReference type="InterPro" id="IPR046947">
    <property type="entry name" value="LytR-like"/>
</dbReference>
<dbReference type="SMART" id="SM00448">
    <property type="entry name" value="REC"/>
    <property type="match status" value="1"/>
</dbReference>
<proteinExistence type="predicted"/>
<dbReference type="RefSeq" id="WP_057893078.1">
    <property type="nucleotide sequence ID" value="NZ_AZFV01000038.1"/>
</dbReference>
<evidence type="ECO:0000313" key="8">
    <source>
        <dbReference type="EMBL" id="KRM14466.1"/>
    </source>
</evidence>
<dbReference type="Gene3D" id="3.40.50.2300">
    <property type="match status" value="1"/>
</dbReference>
<evidence type="ECO:0000256" key="2">
    <source>
        <dbReference type="ARBA" id="ARBA00023012"/>
    </source>
</evidence>
<dbReference type="SMART" id="SM00850">
    <property type="entry name" value="LytTR"/>
    <property type="match status" value="1"/>
</dbReference>
<dbReference type="PANTHER" id="PTHR37299">
    <property type="entry name" value="TRANSCRIPTIONAL REGULATOR-RELATED"/>
    <property type="match status" value="1"/>
</dbReference>
<reference evidence="8 9" key="1">
    <citation type="journal article" date="2015" name="Genome Announc.">
        <title>Expanding the biotechnology potential of lactobacilli through comparative genomics of 213 strains and associated genera.</title>
        <authorList>
            <person name="Sun Z."/>
            <person name="Harris H.M."/>
            <person name="McCann A."/>
            <person name="Guo C."/>
            <person name="Argimon S."/>
            <person name="Zhang W."/>
            <person name="Yang X."/>
            <person name="Jeffery I.B."/>
            <person name="Cooney J.C."/>
            <person name="Kagawa T.F."/>
            <person name="Liu W."/>
            <person name="Song Y."/>
            <person name="Salvetti E."/>
            <person name="Wrobel A."/>
            <person name="Rasinkangas P."/>
            <person name="Parkhill J."/>
            <person name="Rea M.C."/>
            <person name="O'Sullivan O."/>
            <person name="Ritari J."/>
            <person name="Douillard F.P."/>
            <person name="Paul Ross R."/>
            <person name="Yang R."/>
            <person name="Briner A.E."/>
            <person name="Felis G.E."/>
            <person name="de Vos W.M."/>
            <person name="Barrangou R."/>
            <person name="Klaenhammer T.R."/>
            <person name="Caufield P.W."/>
            <person name="Cui Y."/>
            <person name="Zhang H."/>
            <person name="O'Toole P.W."/>
        </authorList>
    </citation>
    <scope>NUCLEOTIDE SEQUENCE [LARGE SCALE GENOMIC DNA]</scope>
    <source>
        <strain evidence="8 9">DSM 16982</strain>
    </source>
</reference>
<dbReference type="Pfam" id="PF04397">
    <property type="entry name" value="LytTR"/>
    <property type="match status" value="1"/>
</dbReference>
<dbReference type="Proteomes" id="UP000051302">
    <property type="component" value="Unassembled WGS sequence"/>
</dbReference>
<dbReference type="PATRIC" id="fig|1423774.3.peg.1865"/>
<evidence type="ECO:0000259" key="7">
    <source>
        <dbReference type="PROSITE" id="PS50930"/>
    </source>
</evidence>
<keyword evidence="9" id="KW-1185">Reference proteome</keyword>
<keyword evidence="1" id="KW-0963">Cytoplasm</keyword>
<accession>A0A0R1W9U5</accession>
<dbReference type="EMBL" id="AZFV01000038">
    <property type="protein sequence ID" value="KRM14466.1"/>
    <property type="molecule type" value="Genomic_DNA"/>
</dbReference>
<feature type="domain" description="HTH LytTR-type" evidence="7">
    <location>
        <begin position="143"/>
        <end position="245"/>
    </location>
</feature>
<dbReference type="InterPro" id="IPR001789">
    <property type="entry name" value="Sig_transdc_resp-reg_receiver"/>
</dbReference>
<evidence type="ECO:0000256" key="4">
    <source>
        <dbReference type="ARBA" id="ARBA00037164"/>
    </source>
</evidence>